<evidence type="ECO:0000256" key="3">
    <source>
        <dbReference type="ARBA" id="ARBA00022691"/>
    </source>
</evidence>
<dbReference type="Gene3D" id="3.40.50.150">
    <property type="entry name" value="Vaccinia Virus protein VP39"/>
    <property type="match status" value="1"/>
</dbReference>
<sequence length="242" mass="26688">MTSEAQTAEQQPDHYDAFAEAYARANENGLFTRWYTRPAVLDLLGDVAGRRILDAGCGTGPLVADLKERGASVAGFDASPAMIRLARERLGDEADLKVADLTLPLPYDDEAFDDALAVLVLHYLKDWSRPLAELRRMLKPGGRLVVVVNHPVIPPVMYPEIDYFATVPNEEEYDFDGVSATLRIWYRSLSAMSESFSAAAFRIAAISEPPVSPDTPPELLPPSKPDPTRFIGFIFFTLEALS</sequence>
<evidence type="ECO:0000256" key="1">
    <source>
        <dbReference type="ARBA" id="ARBA00022603"/>
    </source>
</evidence>
<name>A0A2Y9C6P6_9MICO</name>
<protein>
    <submittedName>
        <fullName evidence="5">Methyltransferase domain-containing protein</fullName>
    </submittedName>
</protein>
<accession>A0A2Y9C6P6</accession>
<evidence type="ECO:0000313" key="5">
    <source>
        <dbReference type="EMBL" id="SSA43383.1"/>
    </source>
</evidence>
<keyword evidence="1 5" id="KW-0489">Methyltransferase</keyword>
<dbReference type="GO" id="GO:0008757">
    <property type="term" value="F:S-adenosylmethionine-dependent methyltransferase activity"/>
    <property type="evidence" value="ECO:0007669"/>
    <property type="project" value="InterPro"/>
</dbReference>
<dbReference type="Proteomes" id="UP000250222">
    <property type="component" value="Unassembled WGS sequence"/>
</dbReference>
<dbReference type="EMBL" id="UETB01000008">
    <property type="protein sequence ID" value="SSA43383.1"/>
    <property type="molecule type" value="Genomic_DNA"/>
</dbReference>
<dbReference type="InterPro" id="IPR013216">
    <property type="entry name" value="Methyltransf_11"/>
</dbReference>
<gene>
    <name evidence="5" type="ORF">SAMN05216184_108147</name>
</gene>
<dbReference type="RefSeq" id="WP_110852852.1">
    <property type="nucleotide sequence ID" value="NZ_QKLZ01000008.1"/>
</dbReference>
<dbReference type="InterPro" id="IPR029063">
    <property type="entry name" value="SAM-dependent_MTases_sf"/>
</dbReference>
<evidence type="ECO:0000259" key="4">
    <source>
        <dbReference type="Pfam" id="PF08241"/>
    </source>
</evidence>
<dbReference type="OrthoDB" id="9805171at2"/>
<dbReference type="SUPFAM" id="SSF53335">
    <property type="entry name" value="S-adenosyl-L-methionine-dependent methyltransferases"/>
    <property type="match status" value="1"/>
</dbReference>
<dbReference type="PANTHER" id="PTHR43464">
    <property type="entry name" value="METHYLTRANSFERASE"/>
    <property type="match status" value="1"/>
</dbReference>
<feature type="domain" description="Methyltransferase type 11" evidence="4">
    <location>
        <begin position="53"/>
        <end position="146"/>
    </location>
</feature>
<organism evidence="5 6">
    <name type="scientific">Georgenia satyanarayanai</name>
    <dbReference type="NCBI Taxonomy" id="860221"/>
    <lineage>
        <taxon>Bacteria</taxon>
        <taxon>Bacillati</taxon>
        <taxon>Actinomycetota</taxon>
        <taxon>Actinomycetes</taxon>
        <taxon>Micrococcales</taxon>
        <taxon>Bogoriellaceae</taxon>
        <taxon>Georgenia</taxon>
    </lineage>
</organism>
<evidence type="ECO:0000256" key="2">
    <source>
        <dbReference type="ARBA" id="ARBA00022679"/>
    </source>
</evidence>
<dbReference type="AlphaFoldDB" id="A0A2Y9C6P6"/>
<reference evidence="5 6" key="1">
    <citation type="submission" date="2016-10" db="EMBL/GenBank/DDBJ databases">
        <authorList>
            <person name="Cai Z."/>
        </authorList>
    </citation>
    <scope>NUCLEOTIDE SEQUENCE [LARGE SCALE GENOMIC DNA]</scope>
    <source>
        <strain evidence="5 6">CGMCC 1.10826</strain>
    </source>
</reference>
<dbReference type="GO" id="GO:0032259">
    <property type="term" value="P:methylation"/>
    <property type="evidence" value="ECO:0007669"/>
    <property type="project" value="UniProtKB-KW"/>
</dbReference>
<evidence type="ECO:0000313" key="6">
    <source>
        <dbReference type="Proteomes" id="UP000250222"/>
    </source>
</evidence>
<keyword evidence="6" id="KW-1185">Reference proteome</keyword>
<dbReference type="CDD" id="cd02440">
    <property type="entry name" value="AdoMet_MTases"/>
    <property type="match status" value="1"/>
</dbReference>
<dbReference type="PANTHER" id="PTHR43464:SF19">
    <property type="entry name" value="UBIQUINONE BIOSYNTHESIS O-METHYLTRANSFERASE, MITOCHONDRIAL"/>
    <property type="match status" value="1"/>
</dbReference>
<proteinExistence type="predicted"/>
<dbReference type="Pfam" id="PF08241">
    <property type="entry name" value="Methyltransf_11"/>
    <property type="match status" value="1"/>
</dbReference>
<keyword evidence="3" id="KW-0949">S-adenosyl-L-methionine</keyword>
<keyword evidence="2 5" id="KW-0808">Transferase</keyword>